<proteinExistence type="predicted"/>
<keyword evidence="2" id="KW-1185">Reference proteome</keyword>
<sequence>MSESSEKTPPFLDYKGTKVMHPFYETLQDVEKFQTDPKDVCICGNAKSGTCVGVGTKLKPLDRHATSNNSRSTLWKSWTCQTINDKTHSEEWLSSS</sequence>
<gene>
    <name evidence="1" type="ORF">BV898_09895</name>
</gene>
<dbReference type="Proteomes" id="UP000192578">
    <property type="component" value="Unassembled WGS sequence"/>
</dbReference>
<dbReference type="EMBL" id="MTYJ01000080">
    <property type="protein sequence ID" value="OQV15974.1"/>
    <property type="molecule type" value="Genomic_DNA"/>
</dbReference>
<evidence type="ECO:0000313" key="1">
    <source>
        <dbReference type="EMBL" id="OQV15974.1"/>
    </source>
</evidence>
<evidence type="ECO:0000313" key="2">
    <source>
        <dbReference type="Proteomes" id="UP000192578"/>
    </source>
</evidence>
<name>A0A1W0WL96_HYPEX</name>
<dbReference type="AlphaFoldDB" id="A0A1W0WL96"/>
<comment type="caution">
    <text evidence="1">The sequence shown here is derived from an EMBL/GenBank/DDBJ whole genome shotgun (WGS) entry which is preliminary data.</text>
</comment>
<reference evidence="2" key="1">
    <citation type="submission" date="2017-01" db="EMBL/GenBank/DDBJ databases">
        <title>Comparative genomics of anhydrobiosis in the tardigrade Hypsibius dujardini.</title>
        <authorList>
            <person name="Yoshida Y."/>
            <person name="Koutsovoulos G."/>
            <person name="Laetsch D."/>
            <person name="Stevens L."/>
            <person name="Kumar S."/>
            <person name="Horikawa D."/>
            <person name="Ishino K."/>
            <person name="Komine S."/>
            <person name="Tomita M."/>
            <person name="Blaxter M."/>
            <person name="Arakawa K."/>
        </authorList>
    </citation>
    <scope>NUCLEOTIDE SEQUENCE [LARGE SCALE GENOMIC DNA]</scope>
    <source>
        <strain evidence="2">Z151</strain>
    </source>
</reference>
<organism evidence="1 2">
    <name type="scientific">Hypsibius exemplaris</name>
    <name type="common">Freshwater tardigrade</name>
    <dbReference type="NCBI Taxonomy" id="2072580"/>
    <lineage>
        <taxon>Eukaryota</taxon>
        <taxon>Metazoa</taxon>
        <taxon>Ecdysozoa</taxon>
        <taxon>Tardigrada</taxon>
        <taxon>Eutardigrada</taxon>
        <taxon>Parachela</taxon>
        <taxon>Hypsibioidea</taxon>
        <taxon>Hypsibiidae</taxon>
        <taxon>Hypsibius</taxon>
    </lineage>
</organism>
<protein>
    <submittedName>
        <fullName evidence="1">Uncharacterized protein</fullName>
    </submittedName>
</protein>
<accession>A0A1W0WL96</accession>